<dbReference type="EMBL" id="CP001101">
    <property type="protein sequence ID" value="ACE04057.1"/>
    <property type="molecule type" value="Genomic_DNA"/>
</dbReference>
<feature type="site" description="Important for substrate specificity" evidence="4">
    <location>
        <position position="187"/>
    </location>
</feature>
<comment type="cofactor">
    <cofactor evidence="1 4">
        <name>a divalent metal cation</name>
        <dbReference type="ChEBI" id="CHEBI:60240"/>
    </cofactor>
</comment>
<proteinExistence type="inferred from homology"/>
<dbReference type="GO" id="GO:0036218">
    <property type="term" value="F:dTTP diphosphatase activity"/>
    <property type="evidence" value="ECO:0007669"/>
    <property type="project" value="RHEA"/>
</dbReference>
<dbReference type="PIRSF" id="PIRSF006305">
    <property type="entry name" value="Maf"/>
    <property type="match status" value="1"/>
</dbReference>
<dbReference type="eggNOG" id="COG0424">
    <property type="taxonomic scope" value="Bacteria"/>
</dbReference>
<dbReference type="CDD" id="cd00555">
    <property type="entry name" value="Maf"/>
    <property type="match status" value="1"/>
</dbReference>
<feature type="site" description="Important for substrate specificity" evidence="4">
    <location>
        <position position="105"/>
    </location>
</feature>
<sequence>MEPTELNEVKGKKSRGKKQQRSNNTHTIEMSNLNIVLASQSPRRRELLELMQIPFTTVPAHIDETFDPELSIAENIMSIAEQKARAVANKQTKHSDGTIVIGADTTVVYGEMPLGKPPDSEAAYGMLETLQGTTHEVMTGFAILHGESCRKDFETTRVTIAPMSEQEIQQYVSEQKPIDKAGSYGIQDPYMSCFIQRIEGCYYNVVGLPLSRIYSVLRHLTLL</sequence>
<feature type="site" description="Important for substrate specificity" evidence="4">
    <location>
        <position position="43"/>
    </location>
</feature>
<organism evidence="6">
    <name type="scientific">Chlorobium phaeobacteroides (strain BS1)</name>
    <dbReference type="NCBI Taxonomy" id="331678"/>
    <lineage>
        <taxon>Bacteria</taxon>
        <taxon>Pseudomonadati</taxon>
        <taxon>Chlorobiota</taxon>
        <taxon>Chlorobiia</taxon>
        <taxon>Chlorobiales</taxon>
        <taxon>Chlorobiaceae</taxon>
        <taxon>Chlorobium/Pelodictyon group</taxon>
        <taxon>Chlorobium</taxon>
    </lineage>
</organism>
<evidence type="ECO:0000256" key="4">
    <source>
        <dbReference type="HAMAP-Rule" id="MF_00528"/>
    </source>
</evidence>
<comment type="subcellular location">
    <subcellularLocation>
        <location evidence="4">Cytoplasm</location>
    </subcellularLocation>
</comment>
<accession>B3EQM4</accession>
<keyword evidence="3 4" id="KW-0546">Nucleotide metabolism</keyword>
<dbReference type="InterPro" id="IPR029001">
    <property type="entry name" value="ITPase-like_fam"/>
</dbReference>
<dbReference type="PANTHER" id="PTHR43213:SF5">
    <property type="entry name" value="BIFUNCTIONAL DTTP_UTP PYROPHOSPHATASE_METHYLTRANSFERASE PROTEIN-RELATED"/>
    <property type="match status" value="1"/>
</dbReference>
<name>B3EQM4_CHLPB</name>
<dbReference type="AlphaFoldDB" id="B3EQM4"/>
<dbReference type="HAMAP" id="MF_00528">
    <property type="entry name" value="Maf"/>
    <property type="match status" value="1"/>
</dbReference>
<comment type="function">
    <text evidence="4">Nucleoside triphosphate pyrophosphatase that hydrolyzes dTTP and UTP. May have a dual role in cell division arrest and in preventing the incorporation of modified nucleotides into cellular nucleic acids.</text>
</comment>
<dbReference type="HOGENOM" id="CLU_040416_2_1_10"/>
<evidence type="ECO:0000256" key="1">
    <source>
        <dbReference type="ARBA" id="ARBA00001968"/>
    </source>
</evidence>
<reference evidence="6" key="1">
    <citation type="submission" date="2008-06" db="EMBL/GenBank/DDBJ databases">
        <title>Complete sequence of Chlorobium phaeobacteroides BS1.</title>
        <authorList>
            <consortium name="US DOE Joint Genome Institute"/>
            <person name="Lucas S."/>
            <person name="Copeland A."/>
            <person name="Lapidus A."/>
            <person name="Glavina del Rio T."/>
            <person name="Dalin E."/>
            <person name="Tice H."/>
            <person name="Bruce D."/>
            <person name="Goodwin L."/>
            <person name="Pitluck S."/>
            <person name="Schmutz J."/>
            <person name="Larimer F."/>
            <person name="Land M."/>
            <person name="Hauser L."/>
            <person name="Kyrpides N."/>
            <person name="Ovchinnikova G."/>
            <person name="Li T."/>
            <person name="Liu Z."/>
            <person name="Zhao F."/>
            <person name="Overmann J."/>
            <person name="Bryant D.A."/>
            <person name="Richardson P."/>
        </authorList>
    </citation>
    <scope>NUCLEOTIDE SEQUENCE [LARGE SCALE GENOMIC DNA]</scope>
    <source>
        <strain evidence="6">BS1</strain>
    </source>
</reference>
<keyword evidence="4" id="KW-0963">Cytoplasm</keyword>
<comment type="catalytic activity">
    <reaction evidence="4">
        <text>UTP + H2O = UMP + diphosphate + H(+)</text>
        <dbReference type="Rhea" id="RHEA:29395"/>
        <dbReference type="ChEBI" id="CHEBI:15377"/>
        <dbReference type="ChEBI" id="CHEBI:15378"/>
        <dbReference type="ChEBI" id="CHEBI:33019"/>
        <dbReference type="ChEBI" id="CHEBI:46398"/>
        <dbReference type="ChEBI" id="CHEBI:57865"/>
        <dbReference type="EC" id="3.6.1.9"/>
    </reaction>
</comment>
<feature type="region of interest" description="Disordered" evidence="5">
    <location>
        <begin position="1"/>
        <end position="25"/>
    </location>
</feature>
<protein>
    <recommendedName>
        <fullName evidence="4">dTTP/UTP pyrophosphatase</fullName>
        <shortName evidence="4">dTTPase/UTPase</shortName>
        <ecNumber evidence="4">3.6.1.9</ecNumber>
    </recommendedName>
    <alternativeName>
        <fullName evidence="4">Nucleoside triphosphate pyrophosphatase</fullName>
    </alternativeName>
    <alternativeName>
        <fullName evidence="4">Nucleotide pyrophosphatase</fullName>
        <shortName evidence="4">Nucleotide PPase</shortName>
    </alternativeName>
</protein>
<keyword evidence="2 4" id="KW-0378">Hydrolase</keyword>
<dbReference type="Pfam" id="PF02545">
    <property type="entry name" value="Maf"/>
    <property type="match status" value="1"/>
</dbReference>
<comment type="similarity">
    <text evidence="4">Belongs to the Maf family. YhdE subfamily.</text>
</comment>
<evidence type="ECO:0000256" key="2">
    <source>
        <dbReference type="ARBA" id="ARBA00022801"/>
    </source>
</evidence>
<gene>
    <name evidence="6" type="ordered locus">Cphamn1_1119</name>
</gene>
<comment type="catalytic activity">
    <reaction evidence="4">
        <text>dTTP + H2O = dTMP + diphosphate + H(+)</text>
        <dbReference type="Rhea" id="RHEA:28534"/>
        <dbReference type="ChEBI" id="CHEBI:15377"/>
        <dbReference type="ChEBI" id="CHEBI:15378"/>
        <dbReference type="ChEBI" id="CHEBI:33019"/>
        <dbReference type="ChEBI" id="CHEBI:37568"/>
        <dbReference type="ChEBI" id="CHEBI:63528"/>
        <dbReference type="EC" id="3.6.1.9"/>
    </reaction>
</comment>
<dbReference type="PANTHER" id="PTHR43213">
    <property type="entry name" value="BIFUNCTIONAL DTTP/UTP PYROPHOSPHATASE/METHYLTRANSFERASE PROTEIN-RELATED"/>
    <property type="match status" value="1"/>
</dbReference>
<dbReference type="GO" id="GO:0005737">
    <property type="term" value="C:cytoplasm"/>
    <property type="evidence" value="ECO:0007669"/>
    <property type="project" value="UniProtKB-SubCell"/>
</dbReference>
<dbReference type="SUPFAM" id="SSF52972">
    <property type="entry name" value="ITPase-like"/>
    <property type="match status" value="1"/>
</dbReference>
<evidence type="ECO:0000313" key="6">
    <source>
        <dbReference type="EMBL" id="ACE04057.1"/>
    </source>
</evidence>
<evidence type="ECO:0000256" key="5">
    <source>
        <dbReference type="SAM" id="MobiDB-lite"/>
    </source>
</evidence>
<evidence type="ECO:0000256" key="3">
    <source>
        <dbReference type="ARBA" id="ARBA00023080"/>
    </source>
</evidence>
<dbReference type="Gene3D" id="3.90.950.10">
    <property type="match status" value="1"/>
</dbReference>
<dbReference type="STRING" id="331678.Cphamn1_1119"/>
<dbReference type="NCBIfam" id="TIGR00172">
    <property type="entry name" value="maf"/>
    <property type="match status" value="1"/>
</dbReference>
<feature type="active site" description="Proton acceptor" evidence="4">
    <location>
        <position position="104"/>
    </location>
</feature>
<dbReference type="GO" id="GO:0009117">
    <property type="term" value="P:nucleotide metabolic process"/>
    <property type="evidence" value="ECO:0007669"/>
    <property type="project" value="UniProtKB-KW"/>
</dbReference>
<comment type="caution">
    <text evidence="4">Lacks conserved residue(s) required for the propagation of feature annotation.</text>
</comment>
<dbReference type="EC" id="3.6.1.9" evidence="4"/>
<dbReference type="InterPro" id="IPR003697">
    <property type="entry name" value="Maf-like"/>
</dbReference>
<dbReference type="KEGG" id="cpb:Cphamn1_1119"/>
<dbReference type="GO" id="GO:0036221">
    <property type="term" value="F:UTP diphosphatase activity"/>
    <property type="evidence" value="ECO:0007669"/>
    <property type="project" value="RHEA"/>
</dbReference>